<dbReference type="STRING" id="536227.Ccar_13320"/>
<evidence type="ECO:0000256" key="3">
    <source>
        <dbReference type="ARBA" id="ARBA00023163"/>
    </source>
</evidence>
<dbReference type="SUPFAM" id="SSF48498">
    <property type="entry name" value="Tetracyclin repressor-like, C-terminal domain"/>
    <property type="match status" value="1"/>
</dbReference>
<name>C6PTJ0_9CLOT</name>
<evidence type="ECO:0000256" key="2">
    <source>
        <dbReference type="ARBA" id="ARBA00023125"/>
    </source>
</evidence>
<dbReference type="PANTHER" id="PTHR47506">
    <property type="entry name" value="TRANSCRIPTIONAL REGULATORY PROTEIN"/>
    <property type="match status" value="1"/>
</dbReference>
<evidence type="ECO:0000256" key="4">
    <source>
        <dbReference type="PROSITE-ProRule" id="PRU00335"/>
    </source>
</evidence>
<protein>
    <submittedName>
        <fullName evidence="6">Transcriptional regulator, TetR family</fullName>
    </submittedName>
</protein>
<dbReference type="Pfam" id="PF00440">
    <property type="entry name" value="TetR_N"/>
    <property type="match status" value="1"/>
</dbReference>
<dbReference type="AlphaFoldDB" id="C6PTJ0"/>
<keyword evidence="7" id="KW-1185">Reference proteome</keyword>
<keyword evidence="2 4" id="KW-0238">DNA-binding</keyword>
<dbReference type="KEGG" id="cck:Ccar_13320"/>
<evidence type="ECO:0000256" key="1">
    <source>
        <dbReference type="ARBA" id="ARBA00023015"/>
    </source>
</evidence>
<feature type="domain" description="HTH tetR-type" evidence="5">
    <location>
        <begin position="3"/>
        <end position="63"/>
    </location>
</feature>
<comment type="caution">
    <text evidence="6">The sequence shown here is derived from an EMBL/GenBank/DDBJ whole genome shotgun (WGS) entry which is preliminary data.</text>
</comment>
<keyword evidence="3" id="KW-0804">Transcription</keyword>
<dbReference type="RefSeq" id="WP_007060992.1">
    <property type="nucleotide sequence ID" value="NZ_ACVI01000030.1"/>
</dbReference>
<accession>C6PTJ0</accession>
<proteinExistence type="predicted"/>
<gene>
    <name evidence="6" type="ORF">CcarbDRAFT_2107</name>
</gene>
<dbReference type="GO" id="GO:0003677">
    <property type="term" value="F:DNA binding"/>
    <property type="evidence" value="ECO:0007669"/>
    <property type="project" value="UniProtKB-UniRule"/>
</dbReference>
<evidence type="ECO:0000313" key="7">
    <source>
        <dbReference type="Proteomes" id="UP000004198"/>
    </source>
</evidence>
<dbReference type="InterPro" id="IPR009057">
    <property type="entry name" value="Homeodomain-like_sf"/>
</dbReference>
<dbReference type="PANTHER" id="PTHR47506:SF6">
    <property type="entry name" value="HTH-TYPE TRANSCRIPTIONAL REPRESSOR NEMR"/>
    <property type="match status" value="1"/>
</dbReference>
<dbReference type="EMBL" id="ACVI01000030">
    <property type="protein sequence ID" value="EET87420.1"/>
    <property type="molecule type" value="Genomic_DNA"/>
</dbReference>
<evidence type="ECO:0000313" key="6">
    <source>
        <dbReference type="EMBL" id="EET87420.1"/>
    </source>
</evidence>
<dbReference type="SUPFAM" id="SSF46689">
    <property type="entry name" value="Homeodomain-like"/>
    <property type="match status" value="1"/>
</dbReference>
<dbReference type="OrthoDB" id="2001996at2"/>
<sequence length="195" mass="22900">MSKDAKKNILDAAMKVIAREKISGTRMHMIAKETDRSQANLHYYFPTKNDIMIALLDDIQKQFSENRKQYIDLDNKDVFQNIRGFFEQKEDDILNNKELDYVQLDYWVQGTVNKEIREKFQKTFNIWRSSIKEVLSKGKFKDGADDDYKDMLTYIMVSLMLGASLQYLIDEDKFDLKKYFDAAEGLIGQCLEEEG</sequence>
<dbReference type="Gene3D" id="1.10.357.10">
    <property type="entry name" value="Tetracycline Repressor, domain 2"/>
    <property type="match status" value="1"/>
</dbReference>
<dbReference type="InterPro" id="IPR001647">
    <property type="entry name" value="HTH_TetR"/>
</dbReference>
<feature type="DNA-binding region" description="H-T-H motif" evidence="4">
    <location>
        <begin position="26"/>
        <end position="45"/>
    </location>
</feature>
<organism evidence="6 7">
    <name type="scientific">Clostridium carboxidivorans P7</name>
    <dbReference type="NCBI Taxonomy" id="536227"/>
    <lineage>
        <taxon>Bacteria</taxon>
        <taxon>Bacillati</taxon>
        <taxon>Bacillota</taxon>
        <taxon>Clostridia</taxon>
        <taxon>Eubacteriales</taxon>
        <taxon>Clostridiaceae</taxon>
        <taxon>Clostridium</taxon>
    </lineage>
</organism>
<keyword evidence="1" id="KW-0805">Transcription regulation</keyword>
<reference evidence="6 7" key="1">
    <citation type="submission" date="2009-06" db="EMBL/GenBank/DDBJ databases">
        <title>The draft genome of Clostridium carboxidivorans P7.</title>
        <authorList>
            <consortium name="US DOE Joint Genome Institute (JGI-PGF)"/>
            <person name="Lucas S."/>
            <person name="Copeland A."/>
            <person name="Lapidus A."/>
            <person name="Glavina del Rio T."/>
            <person name="Tice H."/>
            <person name="Bruce D."/>
            <person name="Goodwin L."/>
            <person name="Pitluck S."/>
            <person name="Larimer F."/>
            <person name="Land M.L."/>
            <person name="Hauser L."/>
            <person name="Hemme C.L."/>
        </authorList>
    </citation>
    <scope>NUCLEOTIDE SEQUENCE [LARGE SCALE GENOMIC DNA]</scope>
    <source>
        <strain evidence="6 7">P7</strain>
    </source>
</reference>
<dbReference type="Gene3D" id="1.10.10.60">
    <property type="entry name" value="Homeodomain-like"/>
    <property type="match status" value="1"/>
</dbReference>
<dbReference type="Proteomes" id="UP000004198">
    <property type="component" value="Unassembled WGS sequence"/>
</dbReference>
<dbReference type="InterPro" id="IPR036271">
    <property type="entry name" value="Tet_transcr_reg_TetR-rel_C_sf"/>
</dbReference>
<dbReference type="eggNOG" id="COG1309">
    <property type="taxonomic scope" value="Bacteria"/>
</dbReference>
<dbReference type="PROSITE" id="PS50977">
    <property type="entry name" value="HTH_TETR_2"/>
    <property type="match status" value="1"/>
</dbReference>
<dbReference type="PATRIC" id="fig|536227.13.peg.2791"/>
<evidence type="ECO:0000259" key="5">
    <source>
        <dbReference type="PROSITE" id="PS50977"/>
    </source>
</evidence>